<sequence>MRPLEGIKVLDLTRALAGPFCATMLGDYGADVIKIERPGAGDDTRGWGPPFIGEESAYFLSVNRNKRSLTLNLRDEQAQQIFLKLAADADVIVENFTPDVMTNFNLGYEDMKKVNPGIVYCSISGFGASGPYRDRPAYDQIMQGVSGLMSITGDLGGDPQKVGIAVTDIGAGMWAAFAVMAALFHRNSPSGNGEGQYIDLSMLDAQIAWMTYQAGYYFATGDAPQRLGAAHPTLVPYQGFKGGDGKFFNVAVGSERLWERFCRGIDRTELKDDPDYATNGDRVNHRSQLVQMLEEHFRSKDADDWVADLQAVSVPAGPINDLKDVFNDPQVQHREMLLEMPHPTLGSIQQTGLPIKFSATPGELEKHPPLLGEHNRQILNDLGYPDAEIDQMATSGVI</sequence>
<gene>
    <name evidence="3" type="ORF">GBAR_LOCUS3997</name>
</gene>
<dbReference type="InterPro" id="IPR003673">
    <property type="entry name" value="CoA-Trfase_fam_III"/>
</dbReference>
<dbReference type="GO" id="GO:0008410">
    <property type="term" value="F:CoA-transferase activity"/>
    <property type="evidence" value="ECO:0007669"/>
    <property type="project" value="TreeGrafter"/>
</dbReference>
<evidence type="ECO:0000313" key="4">
    <source>
        <dbReference type="Proteomes" id="UP001174909"/>
    </source>
</evidence>
<dbReference type="AlphaFoldDB" id="A0AA35R701"/>
<comment type="similarity">
    <text evidence="1">Belongs to the CoA-transferase III family.</text>
</comment>
<keyword evidence="4" id="KW-1185">Reference proteome</keyword>
<dbReference type="EMBL" id="CASHTH010000570">
    <property type="protein sequence ID" value="CAI8004740.1"/>
    <property type="molecule type" value="Genomic_DNA"/>
</dbReference>
<comment type="caution">
    <text evidence="3">The sequence shown here is derived from an EMBL/GenBank/DDBJ whole genome shotgun (WGS) entry which is preliminary data.</text>
</comment>
<dbReference type="InterPro" id="IPR050483">
    <property type="entry name" value="CoA-transferase_III_domain"/>
</dbReference>
<name>A0AA35R701_GEOBA</name>
<dbReference type="PANTHER" id="PTHR48207">
    <property type="entry name" value="SUCCINATE--HYDROXYMETHYLGLUTARATE COA-TRANSFERASE"/>
    <property type="match status" value="1"/>
</dbReference>
<dbReference type="Gene3D" id="3.30.1540.10">
    <property type="entry name" value="formyl-coa transferase, domain 3"/>
    <property type="match status" value="1"/>
</dbReference>
<evidence type="ECO:0000256" key="1">
    <source>
        <dbReference type="ARBA" id="ARBA00008383"/>
    </source>
</evidence>
<protein>
    <submittedName>
        <fullName evidence="3">Succinate--hydroxymethylglutarate CoA-transferase</fullName>
    </submittedName>
</protein>
<organism evidence="3 4">
    <name type="scientific">Geodia barretti</name>
    <name type="common">Barrett's horny sponge</name>
    <dbReference type="NCBI Taxonomy" id="519541"/>
    <lineage>
        <taxon>Eukaryota</taxon>
        <taxon>Metazoa</taxon>
        <taxon>Porifera</taxon>
        <taxon>Demospongiae</taxon>
        <taxon>Heteroscleromorpha</taxon>
        <taxon>Tetractinellida</taxon>
        <taxon>Astrophorina</taxon>
        <taxon>Geodiidae</taxon>
        <taxon>Geodia</taxon>
    </lineage>
</organism>
<proteinExistence type="inferred from homology"/>
<evidence type="ECO:0000313" key="3">
    <source>
        <dbReference type="EMBL" id="CAI8004740.1"/>
    </source>
</evidence>
<dbReference type="PANTHER" id="PTHR48207:SF3">
    <property type="entry name" value="SUCCINATE--HYDROXYMETHYLGLUTARATE COA-TRANSFERASE"/>
    <property type="match status" value="1"/>
</dbReference>
<accession>A0AA35R701</accession>
<evidence type="ECO:0000256" key="2">
    <source>
        <dbReference type="ARBA" id="ARBA00022679"/>
    </source>
</evidence>
<dbReference type="InterPro" id="IPR023606">
    <property type="entry name" value="CoA-Trfase_III_dom_1_sf"/>
</dbReference>
<reference evidence="3" key="1">
    <citation type="submission" date="2023-03" db="EMBL/GenBank/DDBJ databases">
        <authorList>
            <person name="Steffen K."/>
            <person name="Cardenas P."/>
        </authorList>
    </citation>
    <scope>NUCLEOTIDE SEQUENCE</scope>
</reference>
<keyword evidence="2" id="KW-0808">Transferase</keyword>
<dbReference type="Proteomes" id="UP001174909">
    <property type="component" value="Unassembled WGS sequence"/>
</dbReference>
<dbReference type="Gene3D" id="3.40.50.10540">
    <property type="entry name" value="Crotonobetainyl-coa:carnitine coa-transferase, domain 1"/>
    <property type="match status" value="1"/>
</dbReference>
<dbReference type="SUPFAM" id="SSF89796">
    <property type="entry name" value="CoA-transferase family III (CaiB/BaiF)"/>
    <property type="match status" value="1"/>
</dbReference>
<dbReference type="InterPro" id="IPR044855">
    <property type="entry name" value="CoA-Trfase_III_dom3_sf"/>
</dbReference>
<dbReference type="Pfam" id="PF02515">
    <property type="entry name" value="CoA_transf_3"/>
    <property type="match status" value="1"/>
</dbReference>